<comment type="caution">
    <text evidence="4">The sequence shown here is derived from an EMBL/GenBank/DDBJ whole genome shotgun (WGS) entry which is preliminary data.</text>
</comment>
<dbReference type="InterPro" id="IPR006746">
    <property type="entry name" value="26S_Psome_Rpn12"/>
</dbReference>
<evidence type="ECO:0000256" key="1">
    <source>
        <dbReference type="ARBA" id="ARBA00009627"/>
    </source>
</evidence>
<dbReference type="GO" id="GO:0005829">
    <property type="term" value="C:cytosol"/>
    <property type="evidence" value="ECO:0007669"/>
    <property type="project" value="TreeGrafter"/>
</dbReference>
<feature type="domain" description="PCI" evidence="3">
    <location>
        <begin position="70"/>
        <end position="257"/>
    </location>
</feature>
<keyword evidence="5" id="KW-1185">Reference proteome</keyword>
<keyword evidence="2 4" id="KW-0647">Proteasome</keyword>
<protein>
    <submittedName>
        <fullName evidence="4">Proteasome regulatory particle lid subunit</fullName>
    </submittedName>
</protein>
<dbReference type="PROSITE" id="PS50250">
    <property type="entry name" value="PCI"/>
    <property type="match status" value="1"/>
</dbReference>
<comment type="similarity">
    <text evidence="1">Belongs to the proteasome subunit S14 family.</text>
</comment>
<dbReference type="GO" id="GO:0043161">
    <property type="term" value="P:proteasome-mediated ubiquitin-dependent protein catabolic process"/>
    <property type="evidence" value="ECO:0007669"/>
    <property type="project" value="TreeGrafter"/>
</dbReference>
<dbReference type="InterPro" id="IPR033464">
    <property type="entry name" value="CSN8_PSD8_EIF3K"/>
</dbReference>
<dbReference type="GO" id="GO:0005634">
    <property type="term" value="C:nucleus"/>
    <property type="evidence" value="ECO:0007669"/>
    <property type="project" value="TreeGrafter"/>
</dbReference>
<evidence type="ECO:0000313" key="5">
    <source>
        <dbReference type="Proteomes" id="UP001362899"/>
    </source>
</evidence>
<dbReference type="Gene3D" id="1.25.40.990">
    <property type="match status" value="1"/>
</dbReference>
<name>A0AAV5RJE4_STABA</name>
<dbReference type="EMBL" id="BTGC01000008">
    <property type="protein sequence ID" value="GMM51661.1"/>
    <property type="molecule type" value="Genomic_DNA"/>
</dbReference>
<dbReference type="GO" id="GO:0008541">
    <property type="term" value="C:proteasome regulatory particle, lid subcomplex"/>
    <property type="evidence" value="ECO:0007669"/>
    <property type="project" value="TreeGrafter"/>
</dbReference>
<organism evidence="4 5">
    <name type="scientific">Starmerella bacillaris</name>
    <name type="common">Yeast</name>
    <name type="synonym">Candida zemplinina</name>
    <dbReference type="NCBI Taxonomy" id="1247836"/>
    <lineage>
        <taxon>Eukaryota</taxon>
        <taxon>Fungi</taxon>
        <taxon>Dikarya</taxon>
        <taxon>Ascomycota</taxon>
        <taxon>Saccharomycotina</taxon>
        <taxon>Dipodascomycetes</taxon>
        <taxon>Dipodascales</taxon>
        <taxon>Trichomonascaceae</taxon>
        <taxon>Starmerella</taxon>
    </lineage>
</organism>
<dbReference type="Proteomes" id="UP001362899">
    <property type="component" value="Unassembled WGS sequence"/>
</dbReference>
<dbReference type="PANTHER" id="PTHR12387:SF0">
    <property type="entry name" value="26S PROTEASOME NON-ATPASE REGULATORY SUBUNIT 8"/>
    <property type="match status" value="1"/>
</dbReference>
<evidence type="ECO:0000256" key="2">
    <source>
        <dbReference type="ARBA" id="ARBA00022942"/>
    </source>
</evidence>
<reference evidence="4 5" key="1">
    <citation type="journal article" date="2023" name="Elife">
        <title>Identification of key yeast species and microbe-microbe interactions impacting larval growth of Drosophila in the wild.</title>
        <authorList>
            <person name="Mure A."/>
            <person name="Sugiura Y."/>
            <person name="Maeda R."/>
            <person name="Honda K."/>
            <person name="Sakurai N."/>
            <person name="Takahashi Y."/>
            <person name="Watada M."/>
            <person name="Katoh T."/>
            <person name="Gotoh A."/>
            <person name="Gotoh Y."/>
            <person name="Taniguchi I."/>
            <person name="Nakamura K."/>
            <person name="Hayashi T."/>
            <person name="Katayama T."/>
            <person name="Uemura T."/>
            <person name="Hattori Y."/>
        </authorList>
    </citation>
    <scope>NUCLEOTIDE SEQUENCE [LARGE SCALE GENOMIC DNA]</scope>
    <source>
        <strain evidence="4 5">SB-73</strain>
    </source>
</reference>
<evidence type="ECO:0000259" key="3">
    <source>
        <dbReference type="PROSITE" id="PS50250"/>
    </source>
</evidence>
<proteinExistence type="inferred from homology"/>
<gene>
    <name evidence="4" type="ORF">DASB73_026240</name>
</gene>
<evidence type="ECO:0000313" key="4">
    <source>
        <dbReference type="EMBL" id="GMM51661.1"/>
    </source>
</evidence>
<accession>A0AAV5RJE4</accession>
<dbReference type="AlphaFoldDB" id="A0AAV5RJE4"/>
<dbReference type="InterPro" id="IPR000717">
    <property type="entry name" value="PCI_dom"/>
</dbReference>
<dbReference type="PANTHER" id="PTHR12387">
    <property type="entry name" value="26S PROTEASOME NON-ATPASE REGULATORY SUBUNIT 8"/>
    <property type="match status" value="1"/>
</dbReference>
<dbReference type="Pfam" id="PF10075">
    <property type="entry name" value="CSN8_PSD8_EIF3K"/>
    <property type="match status" value="1"/>
</dbReference>
<sequence>MASLQKLSRDFLSAFDEKKYDNAAEIIPKLKLEFAKEGILSPTPKFDPDDLLAARQLMEMAVLVSIFANRTQDEVERLISEVQPFYSPNLGLPKSDNENKILGLYLLLALTNNRISEFHSALENIDNPEDDKYLNYPVLLERWLMEGAYDKAWKAITDTNQFPSKEFMILMKSSSDNLEATVRNEIALCLEKAYTSLPVHSAKYLLYLKSDADLQTFVAERAERGWQLQAQSLLFKTEVEKRIAEEDEEISVENNEEYLINSVLNYAAKVDVIV</sequence>